<comment type="caution">
    <text evidence="4">The sequence shown here is derived from an EMBL/GenBank/DDBJ whole genome shotgun (WGS) entry which is preliminary data.</text>
</comment>
<keyword evidence="2" id="KW-0677">Repeat</keyword>
<dbReference type="EMBL" id="JRKL02001521">
    <property type="protein sequence ID" value="KAF3963561.1"/>
    <property type="molecule type" value="Genomic_DNA"/>
</dbReference>
<keyword evidence="1" id="KW-0433">Leucine-rich repeat</keyword>
<sequence>MLWLIDDLHHVLENELVFRDLRDYNFHGAVDWLRSTHLLKNSACLALVKLSSLSQPLFRWRPYDEKGSGVAFTILYRFLEGLLCHKTVYGTSTKRKEDGPIVELQIIVSGFEIPSWLNHQSVRNSISIELPSNWCNCKWMGFALCASVSGPKTKSICLFYLSCDDWFATIGNGECGQIKVIFATNDSAIHACECGVSLVYEQDVDEFSQTNAQCLIESFGKEFIVGIDDDDNVHRVDDGDDEGLKSLNPRRKSHRLLIYQTVLQYLSPKR</sequence>
<organism evidence="4 5">
    <name type="scientific">Castanea mollissima</name>
    <name type="common">Chinese chestnut</name>
    <dbReference type="NCBI Taxonomy" id="60419"/>
    <lineage>
        <taxon>Eukaryota</taxon>
        <taxon>Viridiplantae</taxon>
        <taxon>Streptophyta</taxon>
        <taxon>Embryophyta</taxon>
        <taxon>Tracheophyta</taxon>
        <taxon>Spermatophyta</taxon>
        <taxon>Magnoliopsida</taxon>
        <taxon>eudicotyledons</taxon>
        <taxon>Gunneridae</taxon>
        <taxon>Pentapetalae</taxon>
        <taxon>rosids</taxon>
        <taxon>fabids</taxon>
        <taxon>Fagales</taxon>
        <taxon>Fagaceae</taxon>
        <taxon>Castanea</taxon>
    </lineage>
</organism>
<proteinExistence type="predicted"/>
<evidence type="ECO:0000313" key="5">
    <source>
        <dbReference type="Proteomes" id="UP000737018"/>
    </source>
</evidence>
<evidence type="ECO:0000256" key="1">
    <source>
        <dbReference type="ARBA" id="ARBA00022614"/>
    </source>
</evidence>
<evidence type="ECO:0000256" key="2">
    <source>
        <dbReference type="ARBA" id="ARBA00022737"/>
    </source>
</evidence>
<accession>A0A8J4R0R9</accession>
<dbReference type="Proteomes" id="UP000737018">
    <property type="component" value="Unassembled WGS sequence"/>
</dbReference>
<keyword evidence="5" id="KW-1185">Reference proteome</keyword>
<evidence type="ECO:0000313" key="4">
    <source>
        <dbReference type="EMBL" id="KAF3963561.1"/>
    </source>
</evidence>
<protein>
    <recommendedName>
        <fullName evidence="3">C-JID domain-containing protein</fullName>
    </recommendedName>
</protein>
<dbReference type="InterPro" id="IPR045344">
    <property type="entry name" value="C-JID"/>
</dbReference>
<feature type="domain" description="C-JID" evidence="3">
    <location>
        <begin position="109"/>
        <end position="204"/>
    </location>
</feature>
<dbReference type="Pfam" id="PF20160">
    <property type="entry name" value="C-JID"/>
    <property type="match status" value="1"/>
</dbReference>
<dbReference type="OrthoDB" id="10527038at2759"/>
<dbReference type="AlphaFoldDB" id="A0A8J4R0R9"/>
<reference evidence="4" key="1">
    <citation type="submission" date="2020-03" db="EMBL/GenBank/DDBJ databases">
        <title>Castanea mollissima Vanexum genome sequencing.</title>
        <authorList>
            <person name="Staton M."/>
        </authorList>
    </citation>
    <scope>NUCLEOTIDE SEQUENCE</scope>
    <source>
        <tissue evidence="4">Leaf</tissue>
    </source>
</reference>
<evidence type="ECO:0000259" key="3">
    <source>
        <dbReference type="Pfam" id="PF20160"/>
    </source>
</evidence>
<name>A0A8J4R0R9_9ROSI</name>
<gene>
    <name evidence="4" type="ORF">CMV_012068</name>
</gene>